<evidence type="ECO:0000313" key="1">
    <source>
        <dbReference type="EMBL" id="NYZ19719.1"/>
    </source>
</evidence>
<gene>
    <name evidence="1" type="ORF">HND93_08350</name>
</gene>
<dbReference type="EMBL" id="JABFDB010000004">
    <property type="protein sequence ID" value="NYZ19719.1"/>
    <property type="molecule type" value="Genomic_DNA"/>
</dbReference>
<protein>
    <recommendedName>
        <fullName evidence="3">DUF433 domain-containing protein</fullName>
    </recommendedName>
</protein>
<name>A0ABX2T692_9PROT</name>
<dbReference type="Proteomes" id="UP000584642">
    <property type="component" value="Unassembled WGS sequence"/>
</dbReference>
<evidence type="ECO:0000313" key="2">
    <source>
        <dbReference type="Proteomes" id="UP000584642"/>
    </source>
</evidence>
<comment type="caution">
    <text evidence="1">The sequence shown here is derived from an EMBL/GenBank/DDBJ whole genome shotgun (WGS) entry which is preliminary data.</text>
</comment>
<accession>A0ABX2T692</accession>
<sequence>MDGSTGSLVGVGLYTVPEAARLTRVPAARIRGWINGYRGGDRRAPVIHRQLPVIAGKSALGFLDLIEVRFVNWLIGSGVGWRTIRTAAERARDALGHEHPFALARFHTDGKGIFLETQRDTDDRRLLDLVRNNFAMYDVLEQSFRDGIDFDRQGVAAGWRPAEGERAIILDPVRSFGRPIDDASGVPTATLADAYAAEGSLERVATWFELPSDAVRRAVAFELKLAA</sequence>
<reference evidence="1 2" key="1">
    <citation type="submission" date="2020-05" db="EMBL/GenBank/DDBJ databases">
        <title>Azospirillum oleiclasticum sp. nov, a nitrogen-fixing and heavy crude oil-emulsifying bacterium isolated from the crude oil of Yumen Oilfield.</title>
        <authorList>
            <person name="Wu D."/>
            <person name="Cai M."/>
            <person name="Zhang X."/>
        </authorList>
    </citation>
    <scope>NUCLEOTIDE SEQUENCE [LARGE SCALE GENOMIC DNA]</scope>
    <source>
        <strain evidence="1 2">ROY-1-1-2</strain>
    </source>
</reference>
<dbReference type="RefSeq" id="WP_180281490.1">
    <property type="nucleotide sequence ID" value="NZ_JABFDB010000004.1"/>
</dbReference>
<evidence type="ECO:0008006" key="3">
    <source>
        <dbReference type="Google" id="ProtNLM"/>
    </source>
</evidence>
<keyword evidence="2" id="KW-1185">Reference proteome</keyword>
<organism evidence="1 2">
    <name type="scientific">Azospirillum oleiclasticum</name>
    <dbReference type="NCBI Taxonomy" id="2735135"/>
    <lineage>
        <taxon>Bacteria</taxon>
        <taxon>Pseudomonadati</taxon>
        <taxon>Pseudomonadota</taxon>
        <taxon>Alphaproteobacteria</taxon>
        <taxon>Rhodospirillales</taxon>
        <taxon>Azospirillaceae</taxon>
        <taxon>Azospirillum</taxon>
    </lineage>
</organism>
<proteinExistence type="predicted"/>